<keyword evidence="3" id="KW-1185">Reference proteome</keyword>
<reference evidence="2 3" key="1">
    <citation type="submission" date="2024-02" db="EMBL/GenBank/DDBJ databases">
        <title>Rubritalea halochordaticola NBRC 107102.</title>
        <authorList>
            <person name="Ichikawa N."/>
            <person name="Katano-Makiyama Y."/>
            <person name="Hidaka K."/>
        </authorList>
    </citation>
    <scope>NUCLEOTIDE SEQUENCE [LARGE SCALE GENOMIC DNA]</scope>
    <source>
        <strain evidence="2 3">NBRC 107102</strain>
    </source>
</reference>
<gene>
    <name evidence="2" type="ORF">Rhal01_03535</name>
</gene>
<dbReference type="RefSeq" id="WP_346189864.1">
    <property type="nucleotide sequence ID" value="NZ_BAABRL010000014.1"/>
</dbReference>
<feature type="chain" id="PRO_5046462397" evidence="1">
    <location>
        <begin position="22"/>
        <end position="166"/>
    </location>
</feature>
<evidence type="ECO:0000313" key="3">
    <source>
        <dbReference type="Proteomes" id="UP001424741"/>
    </source>
</evidence>
<name>A0ABP9V7K3_9BACT</name>
<evidence type="ECO:0000256" key="1">
    <source>
        <dbReference type="SAM" id="SignalP"/>
    </source>
</evidence>
<proteinExistence type="predicted"/>
<dbReference type="Proteomes" id="UP001424741">
    <property type="component" value="Unassembled WGS sequence"/>
</dbReference>
<feature type="signal peptide" evidence="1">
    <location>
        <begin position="1"/>
        <end position="21"/>
    </location>
</feature>
<protein>
    <submittedName>
        <fullName evidence="2">Uncharacterized protein</fullName>
    </submittedName>
</protein>
<sequence>MMKTLNVITLILCFLVCAASAQSKKPLVTFEQMFTPAQQKSMGLSKLTAAEKEALRAHVESMLVRVASAEKKTPVAPGGRGAAGKVYAGVGGGHWIKKNIERGTYILLEDRSLWQIDPLDKINASLWLSISNITVVESNAGSPGYNYLLINTDDGEKAHAKYLGKQ</sequence>
<organism evidence="2 3">
    <name type="scientific">Rubritalea halochordaticola</name>
    <dbReference type="NCBI Taxonomy" id="714537"/>
    <lineage>
        <taxon>Bacteria</taxon>
        <taxon>Pseudomonadati</taxon>
        <taxon>Verrucomicrobiota</taxon>
        <taxon>Verrucomicrobiia</taxon>
        <taxon>Verrucomicrobiales</taxon>
        <taxon>Rubritaleaceae</taxon>
        <taxon>Rubritalea</taxon>
    </lineage>
</organism>
<comment type="caution">
    <text evidence="2">The sequence shown here is derived from an EMBL/GenBank/DDBJ whole genome shotgun (WGS) entry which is preliminary data.</text>
</comment>
<keyword evidence="1" id="KW-0732">Signal</keyword>
<evidence type="ECO:0000313" key="2">
    <source>
        <dbReference type="EMBL" id="GAA5497342.1"/>
    </source>
</evidence>
<dbReference type="EMBL" id="BAABRL010000014">
    <property type="protein sequence ID" value="GAA5497342.1"/>
    <property type="molecule type" value="Genomic_DNA"/>
</dbReference>
<accession>A0ABP9V7K3</accession>